<dbReference type="Proteomes" id="UP001152797">
    <property type="component" value="Unassembled WGS sequence"/>
</dbReference>
<reference evidence="2" key="2">
    <citation type="submission" date="2024-04" db="EMBL/GenBank/DDBJ databases">
        <authorList>
            <person name="Chen Y."/>
            <person name="Shah S."/>
            <person name="Dougan E. K."/>
            <person name="Thang M."/>
            <person name="Chan C."/>
        </authorList>
    </citation>
    <scope>NUCLEOTIDE SEQUENCE [LARGE SCALE GENOMIC DNA]</scope>
</reference>
<sequence>MMKNAYTPVVQRLLKLYRDPVPPVPHVPRSLLRFCSACAPLCESPRCEKMDLLHPSIDLTLEPKAPRSRELLEHRFTERELFKRILSSNAADAKAVWLSGWMTTGQLTRRDTLSKLVLYPNGRAIQISLPSTPKGPLGHVGHSKRDMTCASNLNLFDLVPSQIPHVIAKHNMRFSTKVQAVVGTSQKLPEAG</sequence>
<dbReference type="EMBL" id="CAMXCT020000354">
    <property type="protein sequence ID" value="CAL1130975.1"/>
    <property type="molecule type" value="Genomic_DNA"/>
</dbReference>
<keyword evidence="3" id="KW-1185">Reference proteome</keyword>
<dbReference type="EMBL" id="CAMXCT010000354">
    <property type="protein sequence ID" value="CAI3977600.1"/>
    <property type="molecule type" value="Genomic_DNA"/>
</dbReference>
<dbReference type="EMBL" id="CAMXCT030000354">
    <property type="protein sequence ID" value="CAL4764912.1"/>
    <property type="molecule type" value="Genomic_DNA"/>
</dbReference>
<comment type="caution">
    <text evidence="1">The sequence shown here is derived from an EMBL/GenBank/DDBJ whole genome shotgun (WGS) entry which is preliminary data.</text>
</comment>
<dbReference type="AlphaFoldDB" id="A0A9P1FK93"/>
<proteinExistence type="predicted"/>
<protein>
    <submittedName>
        <fullName evidence="1">Uncharacterized protein</fullName>
    </submittedName>
</protein>
<organism evidence="1">
    <name type="scientific">Cladocopium goreaui</name>
    <dbReference type="NCBI Taxonomy" id="2562237"/>
    <lineage>
        <taxon>Eukaryota</taxon>
        <taxon>Sar</taxon>
        <taxon>Alveolata</taxon>
        <taxon>Dinophyceae</taxon>
        <taxon>Suessiales</taxon>
        <taxon>Symbiodiniaceae</taxon>
        <taxon>Cladocopium</taxon>
    </lineage>
</organism>
<accession>A0A9P1FK93</accession>
<reference evidence="1" key="1">
    <citation type="submission" date="2022-10" db="EMBL/GenBank/DDBJ databases">
        <authorList>
            <person name="Chen Y."/>
            <person name="Dougan E. K."/>
            <person name="Chan C."/>
            <person name="Rhodes N."/>
            <person name="Thang M."/>
        </authorList>
    </citation>
    <scope>NUCLEOTIDE SEQUENCE</scope>
</reference>
<name>A0A9P1FK93_9DINO</name>
<evidence type="ECO:0000313" key="3">
    <source>
        <dbReference type="Proteomes" id="UP001152797"/>
    </source>
</evidence>
<gene>
    <name evidence="1" type="ORF">C1SCF055_LOCUS5730</name>
</gene>
<dbReference type="OrthoDB" id="10593457at2759"/>
<evidence type="ECO:0000313" key="2">
    <source>
        <dbReference type="EMBL" id="CAL1130975.1"/>
    </source>
</evidence>
<evidence type="ECO:0000313" key="1">
    <source>
        <dbReference type="EMBL" id="CAI3977600.1"/>
    </source>
</evidence>